<dbReference type="HOGENOM" id="CLU_002360_3_3_7"/>
<dbReference type="GO" id="GO:0006883">
    <property type="term" value="P:intracellular sodium ion homeostasis"/>
    <property type="evidence" value="ECO:0007669"/>
    <property type="project" value="TreeGrafter"/>
</dbReference>
<dbReference type="NCBIfam" id="TIGR01494">
    <property type="entry name" value="ATPase_P-type"/>
    <property type="match status" value="2"/>
</dbReference>
<dbReference type="InterPro" id="IPR001757">
    <property type="entry name" value="P_typ_ATPase"/>
</dbReference>
<keyword evidence="3" id="KW-1003">Cell membrane</keyword>
<dbReference type="SFLD" id="SFLDF00027">
    <property type="entry name" value="p-type_atpase"/>
    <property type="match status" value="1"/>
</dbReference>
<dbReference type="SUPFAM" id="SSF81653">
    <property type="entry name" value="Calcium ATPase, transduction domain A"/>
    <property type="match status" value="1"/>
</dbReference>
<feature type="transmembrane region" description="Helical" evidence="11">
    <location>
        <begin position="75"/>
        <end position="91"/>
    </location>
</feature>
<dbReference type="PROSITE" id="PS00154">
    <property type="entry name" value="ATPASE_E1_E2"/>
    <property type="match status" value="1"/>
</dbReference>
<keyword evidence="5" id="KW-0479">Metal-binding</keyword>
<dbReference type="GO" id="GO:1902600">
    <property type="term" value="P:proton transmembrane transport"/>
    <property type="evidence" value="ECO:0007669"/>
    <property type="project" value="TreeGrafter"/>
</dbReference>
<dbReference type="GO" id="GO:0005886">
    <property type="term" value="C:plasma membrane"/>
    <property type="evidence" value="ECO:0007669"/>
    <property type="project" value="UniProtKB-SubCell"/>
</dbReference>
<proteinExistence type="inferred from homology"/>
<dbReference type="InterPro" id="IPR018303">
    <property type="entry name" value="ATPase_P-typ_P_site"/>
</dbReference>
<comment type="similarity">
    <text evidence="2">Belongs to the cation transport ATPase (P-type) (TC 3.A.3) family. Type IIA subfamily.</text>
</comment>
<dbReference type="EMBL" id="CP003221">
    <property type="protein sequence ID" value="EGJ48526.1"/>
    <property type="molecule type" value="Genomic_DNA"/>
</dbReference>
<evidence type="ECO:0000256" key="3">
    <source>
        <dbReference type="ARBA" id="ARBA00022475"/>
    </source>
</evidence>
<dbReference type="GO" id="GO:0005391">
    <property type="term" value="F:P-type sodium:potassium-exchanging transporter activity"/>
    <property type="evidence" value="ECO:0007669"/>
    <property type="project" value="TreeGrafter"/>
</dbReference>
<feature type="transmembrane region" description="Helical" evidence="11">
    <location>
        <begin position="290"/>
        <end position="312"/>
    </location>
</feature>
<dbReference type="AlphaFoldDB" id="F3YVD4"/>
<dbReference type="KEGG" id="daf:Desaf_0166"/>
<dbReference type="SUPFAM" id="SSF81660">
    <property type="entry name" value="Metal cation-transporting ATPase, ATP-binding domain N"/>
    <property type="match status" value="1"/>
</dbReference>
<dbReference type="STRING" id="690850.Desaf_0166"/>
<dbReference type="RefSeq" id="WP_014258393.1">
    <property type="nucleotide sequence ID" value="NC_016629.1"/>
</dbReference>
<keyword evidence="6" id="KW-0547">Nucleotide-binding</keyword>
<dbReference type="SFLD" id="SFLDS00003">
    <property type="entry name" value="Haloacid_Dehalogenase"/>
    <property type="match status" value="1"/>
</dbReference>
<dbReference type="InterPro" id="IPR023299">
    <property type="entry name" value="ATPase_P-typ_cyto_dom_N"/>
</dbReference>
<dbReference type="InterPro" id="IPR023214">
    <property type="entry name" value="HAD_sf"/>
</dbReference>
<evidence type="ECO:0000256" key="10">
    <source>
        <dbReference type="ARBA" id="ARBA00023136"/>
    </source>
</evidence>
<dbReference type="GO" id="GO:0005524">
    <property type="term" value="F:ATP binding"/>
    <property type="evidence" value="ECO:0007669"/>
    <property type="project" value="UniProtKB-KW"/>
</dbReference>
<feature type="domain" description="Cation-transporting P-type ATPase N-terminal" evidence="12">
    <location>
        <begin position="19"/>
        <end position="92"/>
    </location>
</feature>
<keyword evidence="4 11" id="KW-0812">Transmembrane</keyword>
<dbReference type="eggNOG" id="COG0474">
    <property type="taxonomic scope" value="Bacteria"/>
</dbReference>
<evidence type="ECO:0000256" key="11">
    <source>
        <dbReference type="SAM" id="Phobius"/>
    </source>
</evidence>
<feature type="transmembrane region" description="Helical" evidence="11">
    <location>
        <begin position="97"/>
        <end position="115"/>
    </location>
</feature>
<keyword evidence="8" id="KW-1278">Translocase</keyword>
<evidence type="ECO:0000256" key="6">
    <source>
        <dbReference type="ARBA" id="ARBA00022741"/>
    </source>
</evidence>
<dbReference type="InterPro" id="IPR004014">
    <property type="entry name" value="ATPase_P-typ_cation-transptr_N"/>
</dbReference>
<dbReference type="InterPro" id="IPR059000">
    <property type="entry name" value="ATPase_P-type_domA"/>
</dbReference>
<sequence length="905" mass="98062">MVSAPSTDNERSRNSQARSWHALDVSEVLKTLHADKDGLTRDEARRRLDEYGPNTLTEEDKPGPLRRFLSQFNNTLIYVLLVASAFTAFLGEWVDTGVILAVVVINALIGFIQEGKAEQAMESIRGMLSPKATVLRDGEERELPASELVPGDVVLLRSGDRVPADLRVITARNAQAEEAALTGESEPVGKEPHTVEEDASLGDRTNMAYSSTVITNGRLRGVVVATGSETEIGRISEMVSRVESLSTPLLSKVDAFGRVLSLAIVLLAAVVFALGYFLRDFTATEMFMVVVSLAVAAIPEGLPAIMTITLALGVQRMARRNAIVRRLPAVETLGSVTVICSDKTGTLTRNEMTVAKVATAGKFFSVGGVGYKPEGGFSLDGRDVPPEEQPRLIKLARAGLLCSDARLREENGEWSIEGAPTEGSVVVLARKAGLVRRNELDERPRLDEIPFESERRYMASLHREPDGGAVAYVKGAPERVLDMCASQRMEEGDEPLDREAWAKREAELADSGHRVLAIAAKHMDGGESLGEGQLDGLTLLGLVGIIDPPRQEAVEAIKECRQAGIRVKMITGDHVLTARSIGKSMGIGDGEHAVTGKDLELADEREIVRLVEGNDVFARASPEHKLRIMEALQSRGQVVAMTGDGVNDAPALKRADVGVAMGIKGSEATKEAADMVLADDNFATIERAVEEGRTIYDNLLKTILFILPTNGAEALMVIASVLLVFEVVPITPIQILWVNMITAVTLALALAFEPAEAGIMRRSPRPPDEPIISRFLVWRIAFVSVLIATSAILLFNRCLEADASIEAARTVAVNTLVAGQLFYLFNSRFLDRTSLSLKGLLGNGKALLAAGLLVVFQLVFTYLPLSHTLFGTRSLPAMEWTWIVAAGLAVFLFVEAEKVLIKRRR</sequence>
<dbReference type="FunFam" id="2.70.150.10:FF:000016">
    <property type="entry name" value="Calcium-transporting P-type ATPase putative"/>
    <property type="match status" value="1"/>
</dbReference>
<dbReference type="GO" id="GO:0046872">
    <property type="term" value="F:metal ion binding"/>
    <property type="evidence" value="ECO:0007669"/>
    <property type="project" value="UniProtKB-KW"/>
</dbReference>
<dbReference type="GO" id="GO:0016887">
    <property type="term" value="F:ATP hydrolysis activity"/>
    <property type="evidence" value="ECO:0007669"/>
    <property type="project" value="InterPro"/>
</dbReference>
<dbReference type="SUPFAM" id="SSF56784">
    <property type="entry name" value="HAD-like"/>
    <property type="match status" value="1"/>
</dbReference>
<keyword evidence="10 11" id="KW-0472">Membrane</keyword>
<dbReference type="Pfam" id="PF08282">
    <property type="entry name" value="Hydrolase_3"/>
    <property type="match status" value="1"/>
</dbReference>
<dbReference type="Gene3D" id="2.70.150.10">
    <property type="entry name" value="Calcium-transporting ATPase, cytoplasmic transduction domain A"/>
    <property type="match status" value="1"/>
</dbReference>
<evidence type="ECO:0000256" key="9">
    <source>
        <dbReference type="ARBA" id="ARBA00022989"/>
    </source>
</evidence>
<dbReference type="InterPro" id="IPR036412">
    <property type="entry name" value="HAD-like_sf"/>
</dbReference>
<dbReference type="InterPro" id="IPR050510">
    <property type="entry name" value="Cation_transp_ATPase_P-type"/>
</dbReference>
<dbReference type="Gene3D" id="3.40.50.1000">
    <property type="entry name" value="HAD superfamily/HAD-like"/>
    <property type="match status" value="1"/>
</dbReference>
<gene>
    <name evidence="13" type="ORF">Desaf_0166</name>
</gene>
<dbReference type="Proteomes" id="UP000007844">
    <property type="component" value="Chromosome"/>
</dbReference>
<feature type="transmembrane region" description="Helical" evidence="11">
    <location>
        <begin position="807"/>
        <end position="825"/>
    </location>
</feature>
<dbReference type="GO" id="GO:0036376">
    <property type="term" value="P:sodium ion export across plasma membrane"/>
    <property type="evidence" value="ECO:0007669"/>
    <property type="project" value="TreeGrafter"/>
</dbReference>
<dbReference type="FunFam" id="3.40.50.1000:FF:000028">
    <property type="entry name" value="Calcium-transporting P-type ATPase, putative"/>
    <property type="match status" value="1"/>
</dbReference>
<dbReference type="SUPFAM" id="SSF81665">
    <property type="entry name" value="Calcium ATPase, transmembrane domain M"/>
    <property type="match status" value="1"/>
</dbReference>
<dbReference type="SMART" id="SM00831">
    <property type="entry name" value="Cation_ATPase_N"/>
    <property type="match status" value="1"/>
</dbReference>
<dbReference type="Pfam" id="PF00122">
    <property type="entry name" value="E1-E2_ATPase"/>
    <property type="match status" value="1"/>
</dbReference>
<feature type="transmembrane region" description="Helical" evidence="11">
    <location>
        <begin position="877"/>
        <end position="896"/>
    </location>
</feature>
<keyword evidence="14" id="KW-1185">Reference proteome</keyword>
<dbReference type="PANTHER" id="PTHR43294">
    <property type="entry name" value="SODIUM/POTASSIUM-TRANSPORTING ATPASE SUBUNIT ALPHA"/>
    <property type="match status" value="1"/>
</dbReference>
<dbReference type="InterPro" id="IPR023298">
    <property type="entry name" value="ATPase_P-typ_TM_dom_sf"/>
</dbReference>
<evidence type="ECO:0000313" key="14">
    <source>
        <dbReference type="Proteomes" id="UP000007844"/>
    </source>
</evidence>
<evidence type="ECO:0000256" key="8">
    <source>
        <dbReference type="ARBA" id="ARBA00022967"/>
    </source>
</evidence>
<dbReference type="InterPro" id="IPR006068">
    <property type="entry name" value="ATPase_P-typ_cation-transptr_C"/>
</dbReference>
<dbReference type="PANTHER" id="PTHR43294:SF21">
    <property type="entry name" value="CATION TRANSPORTING ATPASE"/>
    <property type="match status" value="1"/>
</dbReference>
<feature type="transmembrane region" description="Helical" evidence="11">
    <location>
        <begin position="259"/>
        <end position="278"/>
    </location>
</feature>
<organism evidence="13 14">
    <name type="scientific">Desulfocurvibacter africanus subsp. africanus str. Walvis Bay</name>
    <dbReference type="NCBI Taxonomy" id="690850"/>
    <lineage>
        <taxon>Bacteria</taxon>
        <taxon>Pseudomonadati</taxon>
        <taxon>Thermodesulfobacteriota</taxon>
        <taxon>Desulfovibrionia</taxon>
        <taxon>Desulfovibrionales</taxon>
        <taxon>Desulfovibrionaceae</taxon>
        <taxon>Desulfocurvibacter</taxon>
    </lineage>
</organism>
<dbReference type="Pfam" id="PF00689">
    <property type="entry name" value="Cation_ATPase_C"/>
    <property type="match status" value="1"/>
</dbReference>
<dbReference type="Pfam" id="PF13246">
    <property type="entry name" value="Cation_ATPase"/>
    <property type="match status" value="1"/>
</dbReference>
<evidence type="ECO:0000259" key="12">
    <source>
        <dbReference type="SMART" id="SM00831"/>
    </source>
</evidence>
<dbReference type="GO" id="GO:0030007">
    <property type="term" value="P:intracellular potassium ion homeostasis"/>
    <property type="evidence" value="ECO:0007669"/>
    <property type="project" value="TreeGrafter"/>
</dbReference>
<evidence type="ECO:0000256" key="4">
    <source>
        <dbReference type="ARBA" id="ARBA00022692"/>
    </source>
</evidence>
<dbReference type="PRINTS" id="PR00120">
    <property type="entry name" value="HATPASE"/>
</dbReference>
<dbReference type="InterPro" id="IPR044492">
    <property type="entry name" value="P_typ_ATPase_HD_dom"/>
</dbReference>
<evidence type="ECO:0000256" key="7">
    <source>
        <dbReference type="ARBA" id="ARBA00022840"/>
    </source>
</evidence>
<dbReference type="Gene3D" id="1.20.1110.10">
    <property type="entry name" value="Calcium-transporting ATPase, transmembrane domain"/>
    <property type="match status" value="1"/>
</dbReference>
<dbReference type="GO" id="GO:1990573">
    <property type="term" value="P:potassium ion import across plasma membrane"/>
    <property type="evidence" value="ECO:0007669"/>
    <property type="project" value="TreeGrafter"/>
</dbReference>
<evidence type="ECO:0000313" key="13">
    <source>
        <dbReference type="EMBL" id="EGJ48526.1"/>
    </source>
</evidence>
<feature type="transmembrane region" description="Helical" evidence="11">
    <location>
        <begin position="846"/>
        <end position="865"/>
    </location>
</feature>
<keyword evidence="9 11" id="KW-1133">Transmembrane helix</keyword>
<evidence type="ECO:0000256" key="5">
    <source>
        <dbReference type="ARBA" id="ARBA00022723"/>
    </source>
</evidence>
<dbReference type="Gene3D" id="3.40.1110.10">
    <property type="entry name" value="Calcium-transporting ATPase, cytoplasmic domain N"/>
    <property type="match status" value="1"/>
</dbReference>
<dbReference type="SFLD" id="SFLDG00002">
    <property type="entry name" value="C1.7:_P-type_atpase_like"/>
    <property type="match status" value="1"/>
</dbReference>
<reference evidence="13 14" key="1">
    <citation type="journal article" date="2011" name="J. Bacteriol.">
        <title>Genome sequence of the mercury-methylating and pleomorphic Desulfovibrio africanus Strain Walvis Bay.</title>
        <authorList>
            <person name="Brown S.D."/>
            <person name="Wall J.D."/>
            <person name="Kucken A.M."/>
            <person name="Gilmour C.C."/>
            <person name="Podar M."/>
            <person name="Brandt C.C."/>
            <person name="Teshima H."/>
            <person name="Detter J.C."/>
            <person name="Han C.S."/>
            <person name="Land M.L."/>
            <person name="Lucas S."/>
            <person name="Han J."/>
            <person name="Pennacchio L."/>
            <person name="Nolan M."/>
            <person name="Pitluck S."/>
            <person name="Woyke T."/>
            <person name="Goodwin L."/>
            <person name="Palumbo A.V."/>
            <person name="Elias D.A."/>
        </authorList>
    </citation>
    <scope>NUCLEOTIDE SEQUENCE [LARGE SCALE GENOMIC DNA]</scope>
    <source>
        <strain evidence="13 14">Walvis Bay</strain>
    </source>
</reference>
<evidence type="ECO:0000256" key="2">
    <source>
        <dbReference type="ARBA" id="ARBA00005675"/>
    </source>
</evidence>
<name>F3YVD4_DESAF</name>
<accession>F3YVD4</accession>
<comment type="subcellular location">
    <subcellularLocation>
        <location evidence="1">Cell membrane</location>
        <topology evidence="1">Multi-pass membrane protein</topology>
    </subcellularLocation>
</comment>
<feature type="transmembrane region" description="Helical" evidence="11">
    <location>
        <begin position="703"/>
        <end position="725"/>
    </location>
</feature>
<dbReference type="PRINTS" id="PR00119">
    <property type="entry name" value="CATATPASE"/>
</dbReference>
<evidence type="ECO:0000256" key="1">
    <source>
        <dbReference type="ARBA" id="ARBA00004651"/>
    </source>
</evidence>
<dbReference type="InterPro" id="IPR008250">
    <property type="entry name" value="ATPase_P-typ_transduc_dom_A_sf"/>
</dbReference>
<feature type="transmembrane region" description="Helical" evidence="11">
    <location>
        <begin position="776"/>
        <end position="795"/>
    </location>
</feature>
<dbReference type="FunFam" id="3.40.50.1000:FF:000001">
    <property type="entry name" value="Phospholipid-transporting ATPase IC"/>
    <property type="match status" value="1"/>
</dbReference>
<dbReference type="Pfam" id="PF00690">
    <property type="entry name" value="Cation_ATPase_N"/>
    <property type="match status" value="1"/>
</dbReference>
<keyword evidence="7" id="KW-0067">ATP-binding</keyword>
<protein>
    <submittedName>
        <fullName evidence="13">ATPase, P-type (Transporting), HAD superfamily, subfamily IC</fullName>
    </submittedName>
</protein>
<dbReference type="CDD" id="cd02080">
    <property type="entry name" value="P-type_ATPase_cation"/>
    <property type="match status" value="1"/>
</dbReference>
<feature type="transmembrane region" description="Helical" evidence="11">
    <location>
        <begin position="737"/>
        <end position="755"/>
    </location>
</feature>